<reference evidence="3 4" key="1">
    <citation type="submission" date="2016-01" db="EMBL/GenBank/DDBJ databases">
        <title>The new phylogeny of the genus Mycobacterium.</title>
        <authorList>
            <person name="Tarcisio F."/>
            <person name="Conor M."/>
            <person name="Antonella G."/>
            <person name="Elisabetta G."/>
            <person name="Giulia F.S."/>
            <person name="Sara T."/>
            <person name="Anna F."/>
            <person name="Clotilde B."/>
            <person name="Roberto B."/>
            <person name="Veronica D.S."/>
            <person name="Fabio R."/>
            <person name="Monica P."/>
            <person name="Olivier J."/>
            <person name="Enrico T."/>
            <person name="Nicola S."/>
        </authorList>
    </citation>
    <scope>NUCLEOTIDE SEQUENCE [LARGE SCALE GENOMIC DNA]</scope>
    <source>
        <strain evidence="3 4">DSM 45176</strain>
    </source>
</reference>
<name>A0A1X2D6I7_9MYCO</name>
<gene>
    <name evidence="3" type="ORF">AWC22_14685</name>
</gene>
<dbReference type="AlphaFoldDB" id="A0A1X2D6I7"/>
<dbReference type="Pfam" id="PF19935">
    <property type="entry name" value="DUF6398"/>
    <property type="match status" value="1"/>
</dbReference>
<comment type="caution">
    <text evidence="3">The sequence shown here is derived from an EMBL/GenBank/DDBJ whole genome shotgun (WGS) entry which is preliminary data.</text>
</comment>
<evidence type="ECO:0000313" key="4">
    <source>
        <dbReference type="Proteomes" id="UP000193087"/>
    </source>
</evidence>
<evidence type="ECO:0000313" key="3">
    <source>
        <dbReference type="EMBL" id="ORW83720.1"/>
    </source>
</evidence>
<feature type="compositionally biased region" description="Basic residues" evidence="1">
    <location>
        <begin position="1"/>
        <end position="12"/>
    </location>
</feature>
<proteinExistence type="predicted"/>
<feature type="region of interest" description="Disordered" evidence="1">
    <location>
        <begin position="1"/>
        <end position="24"/>
    </location>
</feature>
<protein>
    <recommendedName>
        <fullName evidence="2">DUF6398 domain-containing protein</fullName>
    </recommendedName>
</protein>
<dbReference type="STRING" id="486698.AWC22_14685"/>
<sequence length="577" mass="64848">MRREARKARRQRHTSDEPPLLGDVRRALANPDPLALLTYVSMLMSLTDPRGKNPFMAPNEPEPPRREELVGMFIDVPCDETSALLTVFAEMIGDDEVLRARVRRELLLRPKIQLPWLAELSRIEVYRAVLMTHVLGDGDNVILGARIPGGHELACPVYIDHNLGTLVKDAFVVPEPIEELVAKYQEVTEDPDTRWEDLNLADAKACITAAIQRAAITVPPYESDTWPACRALVEWMIRGLPDGGMNFQRPEWDSKATANLAKRFLTSDEGVQFDDRDHRDLLDSLLWYGTDYGTGDPMRWSPVKVELLLADWLPRKIVDTAERLASAPDLLRAFVRFAHAEVGIRPDLTADALAEIDALEPEYQRIIRSPRPQGPAALLAAMGVYDEDNWLDEDPDADVGELILGELELDVGSRVVLDRLDDHALPDEPFSWQGIADDVVERVRAVLELTDRCCNDLFDVEARTACRRLLSRVAAGNAEVFRRKGRSETAAAAIVWIIGKVNDLLSLYWGPGLQVKDLMSYFGVKGSPSQRAETLLRAGGFECRTYDMHLGSPDYLTSTTRRRMIELRDRYSSETDA</sequence>
<accession>A0A1X2D6I7</accession>
<keyword evidence="4" id="KW-1185">Reference proteome</keyword>
<evidence type="ECO:0000256" key="1">
    <source>
        <dbReference type="SAM" id="MobiDB-lite"/>
    </source>
</evidence>
<dbReference type="EMBL" id="LQPQ01000040">
    <property type="protein sequence ID" value="ORW83720.1"/>
    <property type="molecule type" value="Genomic_DNA"/>
</dbReference>
<evidence type="ECO:0000259" key="2">
    <source>
        <dbReference type="Pfam" id="PF19935"/>
    </source>
</evidence>
<feature type="domain" description="DUF6398" evidence="2">
    <location>
        <begin position="446"/>
        <end position="528"/>
    </location>
</feature>
<organism evidence="3 4">
    <name type="scientific">Mycobacterium riyadhense</name>
    <dbReference type="NCBI Taxonomy" id="486698"/>
    <lineage>
        <taxon>Bacteria</taxon>
        <taxon>Bacillati</taxon>
        <taxon>Actinomycetota</taxon>
        <taxon>Actinomycetes</taxon>
        <taxon>Mycobacteriales</taxon>
        <taxon>Mycobacteriaceae</taxon>
        <taxon>Mycobacterium</taxon>
    </lineage>
</organism>
<dbReference type="InterPro" id="IPR045651">
    <property type="entry name" value="DUF6398"/>
</dbReference>
<dbReference type="Proteomes" id="UP000193087">
    <property type="component" value="Unassembled WGS sequence"/>
</dbReference>